<dbReference type="GO" id="GO:0016020">
    <property type="term" value="C:membrane"/>
    <property type="evidence" value="ECO:0007669"/>
    <property type="project" value="UniProtKB-SubCell"/>
</dbReference>
<dbReference type="Proteomes" id="UP000807469">
    <property type="component" value="Unassembled WGS sequence"/>
</dbReference>
<evidence type="ECO:0000313" key="8">
    <source>
        <dbReference type="EMBL" id="KAF9475388.1"/>
    </source>
</evidence>
<reference evidence="8" key="1">
    <citation type="submission" date="2020-11" db="EMBL/GenBank/DDBJ databases">
        <authorList>
            <consortium name="DOE Joint Genome Institute"/>
            <person name="Ahrendt S."/>
            <person name="Riley R."/>
            <person name="Andreopoulos W."/>
            <person name="Labutti K."/>
            <person name="Pangilinan J."/>
            <person name="Ruiz-Duenas F.J."/>
            <person name="Barrasa J.M."/>
            <person name="Sanchez-Garcia M."/>
            <person name="Camarero S."/>
            <person name="Miyauchi S."/>
            <person name="Serrano A."/>
            <person name="Linde D."/>
            <person name="Babiker R."/>
            <person name="Drula E."/>
            <person name="Ayuso-Fernandez I."/>
            <person name="Pacheco R."/>
            <person name="Padilla G."/>
            <person name="Ferreira P."/>
            <person name="Barriuso J."/>
            <person name="Kellner H."/>
            <person name="Castanera R."/>
            <person name="Alfaro M."/>
            <person name="Ramirez L."/>
            <person name="Pisabarro A.G."/>
            <person name="Kuo A."/>
            <person name="Tritt A."/>
            <person name="Lipzen A."/>
            <person name="He G."/>
            <person name="Yan M."/>
            <person name="Ng V."/>
            <person name="Cullen D."/>
            <person name="Martin F."/>
            <person name="Rosso M.-N."/>
            <person name="Henrissat B."/>
            <person name="Hibbett D."/>
            <person name="Martinez A.T."/>
            <person name="Grigoriev I.V."/>
        </authorList>
    </citation>
    <scope>NUCLEOTIDE SEQUENCE</scope>
    <source>
        <strain evidence="8">CIRM-BRFM 674</strain>
    </source>
</reference>
<keyword evidence="3 6" id="KW-0812">Transmembrane</keyword>
<dbReference type="InterPro" id="IPR036259">
    <property type="entry name" value="MFS_trans_sf"/>
</dbReference>
<dbReference type="InterPro" id="IPR005828">
    <property type="entry name" value="MFS_sugar_transport-like"/>
</dbReference>
<feature type="transmembrane region" description="Helical" evidence="6">
    <location>
        <begin position="171"/>
        <end position="189"/>
    </location>
</feature>
<evidence type="ECO:0000313" key="9">
    <source>
        <dbReference type="Proteomes" id="UP000807469"/>
    </source>
</evidence>
<organism evidence="8 9">
    <name type="scientific">Pholiota conissans</name>
    <dbReference type="NCBI Taxonomy" id="109636"/>
    <lineage>
        <taxon>Eukaryota</taxon>
        <taxon>Fungi</taxon>
        <taxon>Dikarya</taxon>
        <taxon>Basidiomycota</taxon>
        <taxon>Agaricomycotina</taxon>
        <taxon>Agaricomycetes</taxon>
        <taxon>Agaricomycetidae</taxon>
        <taxon>Agaricales</taxon>
        <taxon>Agaricineae</taxon>
        <taxon>Strophariaceae</taxon>
        <taxon>Pholiota</taxon>
    </lineage>
</organism>
<dbReference type="Pfam" id="PF00083">
    <property type="entry name" value="Sugar_tr"/>
    <property type="match status" value="1"/>
</dbReference>
<evidence type="ECO:0000256" key="4">
    <source>
        <dbReference type="ARBA" id="ARBA00022989"/>
    </source>
</evidence>
<proteinExistence type="inferred from homology"/>
<dbReference type="Gene3D" id="1.20.1250.20">
    <property type="entry name" value="MFS general substrate transporter like domains"/>
    <property type="match status" value="1"/>
</dbReference>
<evidence type="ECO:0000256" key="1">
    <source>
        <dbReference type="ARBA" id="ARBA00004141"/>
    </source>
</evidence>
<dbReference type="OrthoDB" id="6133115at2759"/>
<dbReference type="PROSITE" id="PS00216">
    <property type="entry name" value="SUGAR_TRANSPORT_1"/>
    <property type="match status" value="1"/>
</dbReference>
<keyword evidence="9" id="KW-1185">Reference proteome</keyword>
<feature type="transmembrane region" description="Helical" evidence="6">
    <location>
        <begin position="129"/>
        <end position="151"/>
    </location>
</feature>
<comment type="caution">
    <text evidence="8">The sequence shown here is derived from an EMBL/GenBank/DDBJ whole genome shotgun (WGS) entry which is preliminary data.</text>
</comment>
<dbReference type="PROSITE" id="PS50850">
    <property type="entry name" value="MFS"/>
    <property type="match status" value="1"/>
</dbReference>
<dbReference type="FunFam" id="1.20.1250.20:FF:000117">
    <property type="entry name" value="MFS hexose transporter"/>
    <property type="match status" value="1"/>
</dbReference>
<evidence type="ECO:0000256" key="6">
    <source>
        <dbReference type="SAM" id="Phobius"/>
    </source>
</evidence>
<evidence type="ECO:0000256" key="2">
    <source>
        <dbReference type="ARBA" id="ARBA00010992"/>
    </source>
</evidence>
<feature type="transmembrane region" description="Helical" evidence="6">
    <location>
        <begin position="425"/>
        <end position="446"/>
    </location>
</feature>
<name>A0A9P6CXA2_9AGAR</name>
<comment type="subcellular location">
    <subcellularLocation>
        <location evidence="1">Membrane</location>
        <topology evidence="1">Multi-pass membrane protein</topology>
    </subcellularLocation>
</comment>
<dbReference type="EMBL" id="MU155334">
    <property type="protein sequence ID" value="KAF9475388.1"/>
    <property type="molecule type" value="Genomic_DNA"/>
</dbReference>
<evidence type="ECO:0000259" key="7">
    <source>
        <dbReference type="PROSITE" id="PS50850"/>
    </source>
</evidence>
<evidence type="ECO:0000256" key="5">
    <source>
        <dbReference type="ARBA" id="ARBA00023136"/>
    </source>
</evidence>
<feature type="transmembrane region" description="Helical" evidence="6">
    <location>
        <begin position="26"/>
        <end position="46"/>
    </location>
</feature>
<gene>
    <name evidence="8" type="ORF">BDN70DRAFT_814165</name>
</gene>
<feature type="transmembrane region" description="Helical" evidence="6">
    <location>
        <begin position="389"/>
        <end position="413"/>
    </location>
</feature>
<dbReference type="AlphaFoldDB" id="A0A9P6CXA2"/>
<comment type="similarity">
    <text evidence="2">Belongs to the major facilitator superfamily. Sugar transporter (TC 2.A.1.1) family.</text>
</comment>
<feature type="transmembrane region" description="Helical" evidence="6">
    <location>
        <begin position="354"/>
        <end position="377"/>
    </location>
</feature>
<dbReference type="InterPro" id="IPR020846">
    <property type="entry name" value="MFS_dom"/>
</dbReference>
<accession>A0A9P6CXA2</accession>
<dbReference type="SUPFAM" id="SSF103473">
    <property type="entry name" value="MFS general substrate transporter"/>
    <property type="match status" value="1"/>
</dbReference>
<protein>
    <submittedName>
        <fullName evidence="8">General substrate transporter</fullName>
    </submittedName>
</protein>
<dbReference type="InterPro" id="IPR005829">
    <property type="entry name" value="Sugar_transporter_CS"/>
</dbReference>
<dbReference type="GO" id="GO:0005351">
    <property type="term" value="F:carbohydrate:proton symporter activity"/>
    <property type="evidence" value="ECO:0007669"/>
    <property type="project" value="TreeGrafter"/>
</dbReference>
<feature type="transmembrane region" description="Helical" evidence="6">
    <location>
        <begin position="105"/>
        <end position="123"/>
    </location>
</feature>
<feature type="domain" description="Major facilitator superfamily (MFS) profile" evidence="7">
    <location>
        <begin position="33"/>
        <end position="477"/>
    </location>
</feature>
<dbReference type="InterPro" id="IPR050360">
    <property type="entry name" value="MFS_Sugar_Transporters"/>
</dbReference>
<dbReference type="PANTHER" id="PTHR48022:SF64">
    <property type="entry name" value="MAJOR FACILITATOR SUPERFAMILY (MFS) PROFILE DOMAIN-CONTAINING PROTEIN"/>
    <property type="match status" value="1"/>
</dbReference>
<feature type="transmembrane region" description="Helical" evidence="6">
    <location>
        <begin position="290"/>
        <end position="310"/>
    </location>
</feature>
<feature type="transmembrane region" description="Helical" evidence="6">
    <location>
        <begin position="452"/>
        <end position="474"/>
    </location>
</feature>
<keyword evidence="4 6" id="KW-1133">Transmembrane helix</keyword>
<keyword evidence="5 6" id="KW-0472">Membrane</keyword>
<dbReference type="PANTHER" id="PTHR48022">
    <property type="entry name" value="PLASTIDIC GLUCOSE TRANSPORTER 4"/>
    <property type="match status" value="1"/>
</dbReference>
<feature type="transmembrane region" description="Helical" evidence="6">
    <location>
        <begin position="326"/>
        <end position="347"/>
    </location>
</feature>
<evidence type="ECO:0000256" key="3">
    <source>
        <dbReference type="ARBA" id="ARBA00022692"/>
    </source>
</evidence>
<sequence length="567" mass="63601">MSPPAAEPHWTVVDFLHRGPWWRNRGLLTLNICLLIPLLTSVANGLDSSLVNGLQLLPDWQDYFKRPQGKTLGNGRLINSAQFLGNLIGLPFTPFASDILGRRAALFWGSLVMCMGIGLQAAARSVSMFIGARFCIGLGLSFCQNAAPLLLIELSYPTHRGRITSMFNSSWYFGSIISAWVCFGAFRAADGSQWSWRVPTLVQAICPVVQILSIWFIPESPRWLVSKGMESRAAAVLVKYHANGGDERDPLVTFEMAQIRHAIRIEEDINNSTSYWSLFTVPGNRKRMRLIMAIALFSQWSGNGLVSYYIDIVLKGVGIEDTETKTVINGCLQIFNFVIAIGSAMLIDVAGRRPLFIASNSGMLATFTAWTVTTALYNTRHNVAAAKATIPLIFLFFFFYDLAYTPLIVAYSLEILPFRVRAKGFAVMNITVMATIAFNQFVNPWALQAISWWYYVVYCGWLIFELVFVIFFIVETKGRTLEETAALFDGDEQPLDLVAMGGVAADMSMRLSRVVVTEPRRERSEEYEIQQIKTKEKQGEYYEIKRRYRDSDATASASSSDFHARAL</sequence>